<reference evidence="6 7" key="1">
    <citation type="submission" date="2024-01" db="EMBL/GenBank/DDBJ databases">
        <title>Whole genome of Chryseobacterium arthrosphaerae NNCa 2741.</title>
        <authorList>
            <person name="Boriskina E.V."/>
            <person name="Gordinskaya N.A."/>
            <person name="Kropotov V.S."/>
            <person name="Alekseeva A.E."/>
            <person name="Makhova M.A."/>
            <person name="Kryazhev D.V."/>
            <person name="Shkurkina I.S."/>
        </authorList>
    </citation>
    <scope>NUCLEOTIDE SEQUENCE [LARGE SCALE GENOMIC DNA]</scope>
    <source>
        <strain evidence="6 7">NNCa 2741</strain>
    </source>
</reference>
<evidence type="ECO:0000259" key="5">
    <source>
        <dbReference type="PROSITE" id="PS51790"/>
    </source>
</evidence>
<dbReference type="EMBL" id="JAZGJU010000042">
    <property type="protein sequence ID" value="MEE6129261.1"/>
    <property type="molecule type" value="Genomic_DNA"/>
</dbReference>
<dbReference type="InterPro" id="IPR028427">
    <property type="entry name" value="Met_Sox_Rdtase_MsrB"/>
</dbReference>
<organism evidence="6 7">
    <name type="scientific">Chryseobacterium arthrosphaerae</name>
    <dbReference type="NCBI Taxonomy" id="651561"/>
    <lineage>
        <taxon>Bacteria</taxon>
        <taxon>Pseudomonadati</taxon>
        <taxon>Bacteroidota</taxon>
        <taxon>Flavobacteriia</taxon>
        <taxon>Flavobacteriales</taxon>
        <taxon>Weeksellaceae</taxon>
        <taxon>Chryseobacterium group</taxon>
        <taxon>Chryseobacterium</taxon>
    </lineage>
</organism>
<dbReference type="SUPFAM" id="SSF51316">
    <property type="entry name" value="Mss4-like"/>
    <property type="match status" value="1"/>
</dbReference>
<evidence type="ECO:0000256" key="1">
    <source>
        <dbReference type="ARBA" id="ARBA00012499"/>
    </source>
</evidence>
<gene>
    <name evidence="6" type="primary">msrB</name>
    <name evidence="6" type="ORF">V2E39_17815</name>
</gene>
<evidence type="ECO:0000256" key="2">
    <source>
        <dbReference type="ARBA" id="ARBA00023002"/>
    </source>
</evidence>
<dbReference type="EC" id="1.8.4.12" evidence="1"/>
<evidence type="ECO:0000313" key="7">
    <source>
        <dbReference type="Proteomes" id="UP001350005"/>
    </source>
</evidence>
<dbReference type="PROSITE" id="PS51790">
    <property type="entry name" value="MSRB"/>
    <property type="match status" value="1"/>
</dbReference>
<evidence type="ECO:0000256" key="4">
    <source>
        <dbReference type="SAM" id="SignalP"/>
    </source>
</evidence>
<dbReference type="PANTHER" id="PTHR10173:SF52">
    <property type="entry name" value="METHIONINE-R-SULFOXIDE REDUCTASE B1"/>
    <property type="match status" value="1"/>
</dbReference>
<dbReference type="InterPro" id="IPR002579">
    <property type="entry name" value="Met_Sox_Rdtase_MsrB_dom"/>
</dbReference>
<sequence>MKNFISKAIFTSYIALSIGALNAQAQLFKTENPYYSRTAENHLKVSNTEWKRILKPELYQVAREGATETAFTGKYNEFDEKGTYYCAVCGNTLFFSTSKFATTCGWPSFYQPVRKNSVKYRKDNSYHMERTEVLCGRCDSHLGHVFDDGPKPTGNRFCMNSICLEFVADKKNN</sequence>
<accession>A0ABU7R364</accession>
<feature type="signal peptide" evidence="4">
    <location>
        <begin position="1"/>
        <end position="25"/>
    </location>
</feature>
<dbReference type="RefSeq" id="WP_241310391.1">
    <property type="nucleotide sequence ID" value="NZ_JAKYXJ010000009.1"/>
</dbReference>
<keyword evidence="2 6" id="KW-0560">Oxidoreductase</keyword>
<evidence type="ECO:0000256" key="3">
    <source>
        <dbReference type="ARBA" id="ARBA00048488"/>
    </source>
</evidence>
<dbReference type="Proteomes" id="UP001350005">
    <property type="component" value="Unassembled WGS sequence"/>
</dbReference>
<feature type="chain" id="PRO_5045177256" description="peptide-methionine (R)-S-oxide reductase" evidence="4">
    <location>
        <begin position="26"/>
        <end position="173"/>
    </location>
</feature>
<feature type="domain" description="MsrB" evidence="5">
    <location>
        <begin position="47"/>
        <end position="169"/>
    </location>
</feature>
<dbReference type="PANTHER" id="PTHR10173">
    <property type="entry name" value="METHIONINE SULFOXIDE REDUCTASE"/>
    <property type="match status" value="1"/>
</dbReference>
<evidence type="ECO:0000313" key="6">
    <source>
        <dbReference type="EMBL" id="MEE6129261.1"/>
    </source>
</evidence>
<comment type="caution">
    <text evidence="6">The sequence shown here is derived from an EMBL/GenBank/DDBJ whole genome shotgun (WGS) entry which is preliminary data.</text>
</comment>
<keyword evidence="7" id="KW-1185">Reference proteome</keyword>
<dbReference type="Pfam" id="PF01641">
    <property type="entry name" value="SelR"/>
    <property type="match status" value="1"/>
</dbReference>
<dbReference type="Gene3D" id="2.170.150.20">
    <property type="entry name" value="Peptide methionine sulfoxide reductase"/>
    <property type="match status" value="1"/>
</dbReference>
<dbReference type="GO" id="GO:0033743">
    <property type="term" value="F:peptide-methionine (R)-S-oxide reductase activity"/>
    <property type="evidence" value="ECO:0007669"/>
    <property type="project" value="UniProtKB-EC"/>
</dbReference>
<dbReference type="NCBIfam" id="TIGR00357">
    <property type="entry name" value="peptide-methionine (R)-S-oxide reductase MsrB"/>
    <property type="match status" value="1"/>
</dbReference>
<protein>
    <recommendedName>
        <fullName evidence="1">peptide-methionine (R)-S-oxide reductase</fullName>
        <ecNumber evidence="1">1.8.4.12</ecNumber>
    </recommendedName>
</protein>
<name>A0ABU7R364_9FLAO</name>
<comment type="catalytic activity">
    <reaction evidence="3">
        <text>L-methionyl-[protein] + [thioredoxin]-disulfide + H2O = L-methionyl-(R)-S-oxide-[protein] + [thioredoxin]-dithiol</text>
        <dbReference type="Rhea" id="RHEA:24164"/>
        <dbReference type="Rhea" id="RHEA-COMP:10698"/>
        <dbReference type="Rhea" id="RHEA-COMP:10700"/>
        <dbReference type="Rhea" id="RHEA-COMP:12313"/>
        <dbReference type="Rhea" id="RHEA-COMP:12314"/>
        <dbReference type="ChEBI" id="CHEBI:15377"/>
        <dbReference type="ChEBI" id="CHEBI:16044"/>
        <dbReference type="ChEBI" id="CHEBI:29950"/>
        <dbReference type="ChEBI" id="CHEBI:45764"/>
        <dbReference type="ChEBI" id="CHEBI:50058"/>
        <dbReference type="EC" id="1.8.4.12"/>
    </reaction>
</comment>
<keyword evidence="4" id="KW-0732">Signal</keyword>
<proteinExistence type="predicted"/>
<dbReference type="InterPro" id="IPR011057">
    <property type="entry name" value="Mss4-like_sf"/>
</dbReference>